<dbReference type="SUPFAM" id="SSF51011">
    <property type="entry name" value="Glycosyl hydrolase domain"/>
    <property type="match status" value="1"/>
</dbReference>
<dbReference type="GO" id="GO:0005737">
    <property type="term" value="C:cytoplasm"/>
    <property type="evidence" value="ECO:0007669"/>
    <property type="project" value="TreeGrafter"/>
</dbReference>
<keyword evidence="6 7" id="KW-0326">Glycosidase</keyword>
<dbReference type="GO" id="GO:0004557">
    <property type="term" value="F:alpha-galactosidase activity"/>
    <property type="evidence" value="ECO:0007669"/>
    <property type="project" value="UniProtKB-EC"/>
</dbReference>
<dbReference type="AlphaFoldDB" id="A0A6B2L668"/>
<keyword evidence="4 8" id="KW-0732">Signal</keyword>
<dbReference type="GO" id="GO:0009311">
    <property type="term" value="P:oligosaccharide metabolic process"/>
    <property type="evidence" value="ECO:0007669"/>
    <property type="project" value="TreeGrafter"/>
</dbReference>
<protein>
    <recommendedName>
        <fullName evidence="3 7">Alpha-galactosidase</fullName>
        <ecNumber evidence="3 7">3.2.1.22</ecNumber>
    </recommendedName>
    <alternativeName>
        <fullName evidence="7">Melibiase</fullName>
    </alternativeName>
</protein>
<evidence type="ECO:0000259" key="9">
    <source>
        <dbReference type="Pfam" id="PF17801"/>
    </source>
</evidence>
<reference evidence="10" key="1">
    <citation type="journal article" date="2020" name="J. Eukaryot. Microbiol.">
        <title>De novo Sequencing, Assembly and Annotation of the Transcriptome for the Free-Living Testate Amoeba Arcella intermedia.</title>
        <authorList>
            <person name="Ribeiro G.M."/>
            <person name="Porfirio-Sousa A.L."/>
            <person name="Maurer-Alcala X.X."/>
            <person name="Katz L.A."/>
            <person name="Lahr D.J.G."/>
        </authorList>
    </citation>
    <scope>NUCLEOTIDE SEQUENCE</scope>
</reference>
<dbReference type="InterPro" id="IPR000111">
    <property type="entry name" value="Glyco_hydro_27/36_CS"/>
</dbReference>
<dbReference type="EC" id="3.2.1.22" evidence="3 7"/>
<comment type="catalytic activity">
    <reaction evidence="1 7">
        <text>Hydrolysis of terminal, non-reducing alpha-D-galactose residues in alpha-D-galactosides, including galactose oligosaccharides, galactomannans and galactolipids.</text>
        <dbReference type="EC" id="3.2.1.22"/>
    </reaction>
</comment>
<dbReference type="Pfam" id="PF16499">
    <property type="entry name" value="Melibiase_2"/>
    <property type="match status" value="1"/>
</dbReference>
<keyword evidence="7" id="KW-1015">Disulfide bond</keyword>
<dbReference type="InterPro" id="IPR013780">
    <property type="entry name" value="Glyco_hydro_b"/>
</dbReference>
<evidence type="ECO:0000256" key="1">
    <source>
        <dbReference type="ARBA" id="ARBA00001255"/>
    </source>
</evidence>
<dbReference type="SUPFAM" id="SSF51445">
    <property type="entry name" value="(Trans)glycosidases"/>
    <property type="match status" value="1"/>
</dbReference>
<dbReference type="FunFam" id="3.20.20.70:FF:000197">
    <property type="entry name" value="Alpha-galactosidase"/>
    <property type="match status" value="1"/>
</dbReference>
<evidence type="ECO:0000256" key="5">
    <source>
        <dbReference type="ARBA" id="ARBA00022801"/>
    </source>
</evidence>
<evidence type="ECO:0000256" key="6">
    <source>
        <dbReference type="ARBA" id="ARBA00023295"/>
    </source>
</evidence>
<dbReference type="GO" id="GO:0016139">
    <property type="term" value="P:glycoside catabolic process"/>
    <property type="evidence" value="ECO:0007669"/>
    <property type="project" value="TreeGrafter"/>
</dbReference>
<organism evidence="10">
    <name type="scientific">Arcella intermedia</name>
    <dbReference type="NCBI Taxonomy" id="1963864"/>
    <lineage>
        <taxon>Eukaryota</taxon>
        <taxon>Amoebozoa</taxon>
        <taxon>Tubulinea</taxon>
        <taxon>Elardia</taxon>
        <taxon>Arcellinida</taxon>
        <taxon>Sphaerothecina</taxon>
        <taxon>Arcellidae</taxon>
        <taxon>Arcella</taxon>
    </lineage>
</organism>
<dbReference type="PROSITE" id="PS00512">
    <property type="entry name" value="ALPHA_GALACTOSIDASE"/>
    <property type="match status" value="1"/>
</dbReference>
<dbReference type="EMBL" id="GIBP01003495">
    <property type="protein sequence ID" value="NDV32464.1"/>
    <property type="molecule type" value="Transcribed_RNA"/>
</dbReference>
<dbReference type="InterPro" id="IPR017853">
    <property type="entry name" value="GH"/>
</dbReference>
<evidence type="ECO:0000313" key="10">
    <source>
        <dbReference type="EMBL" id="NDV32464.1"/>
    </source>
</evidence>
<sequence length="397" mass="43803">MWVVVLFCSFCWGVLGLDNGLGLRPPMGWMDWERFRCNVDCKNDPDNCIGEKLFRDMADRLVADGYSAVGYKYVDIDDCWLSKERDSQGRLTPNPLAFPSGMKALSDYIHSKGLLFGMYEDIGSETCGGFPGSEGHFLEDAQTFASWGVDALKLDGCYYNPTDYQAGYTNYSSALNATGRPILFSCSWPAYVDDPTKALYYPYMARICNIWRNWDDIEDTYASVASIANYWGDHSEVLMAIAQPGAFHDADQLIIGNSGLSEAESQTQMAIWAVIASPLLMSNDLRKMPDWARRILLNKEVIAVNQDALGRQGGRVLGGAGGVQVWRRGPLVDSTYAVVIWNDGPAPAGADLDLRFASGRAHLRDLFAGADLGIFNNTFPVRSLSSHGSLMLKVTPV</sequence>
<accession>A0A6B2L668</accession>
<dbReference type="Gene3D" id="3.20.20.70">
    <property type="entry name" value="Aldolase class I"/>
    <property type="match status" value="1"/>
</dbReference>
<evidence type="ECO:0000256" key="2">
    <source>
        <dbReference type="ARBA" id="ARBA00009743"/>
    </source>
</evidence>
<dbReference type="Gene3D" id="2.60.40.1180">
    <property type="entry name" value="Golgi alpha-mannosidase II"/>
    <property type="match status" value="1"/>
</dbReference>
<proteinExistence type="inferred from homology"/>
<dbReference type="CDD" id="cd14792">
    <property type="entry name" value="GH27"/>
    <property type="match status" value="1"/>
</dbReference>
<dbReference type="PRINTS" id="PR00740">
    <property type="entry name" value="GLHYDRLASE27"/>
</dbReference>
<feature type="signal peptide" evidence="8">
    <location>
        <begin position="1"/>
        <end position="16"/>
    </location>
</feature>
<name>A0A6B2L668_9EUKA</name>
<comment type="similarity">
    <text evidence="2 7">Belongs to the glycosyl hydrolase 27 family.</text>
</comment>
<evidence type="ECO:0000256" key="8">
    <source>
        <dbReference type="SAM" id="SignalP"/>
    </source>
</evidence>
<evidence type="ECO:0000256" key="7">
    <source>
        <dbReference type="RuleBase" id="RU361168"/>
    </source>
</evidence>
<dbReference type="PANTHER" id="PTHR11452">
    <property type="entry name" value="ALPHA-GALACTOSIDASE/ALPHA-N-ACETYLGALACTOSAMINIDASE"/>
    <property type="match status" value="1"/>
</dbReference>
<dbReference type="PANTHER" id="PTHR11452:SF83">
    <property type="entry name" value="ALPHA-GALACTOSIDASE"/>
    <property type="match status" value="1"/>
</dbReference>
<evidence type="ECO:0000256" key="3">
    <source>
        <dbReference type="ARBA" id="ARBA00012755"/>
    </source>
</evidence>
<keyword evidence="5 7" id="KW-0378">Hydrolase</keyword>
<dbReference type="InterPro" id="IPR013785">
    <property type="entry name" value="Aldolase_TIM"/>
</dbReference>
<dbReference type="InterPro" id="IPR002241">
    <property type="entry name" value="Glyco_hydro_27"/>
</dbReference>
<feature type="chain" id="PRO_5025473378" description="Alpha-galactosidase" evidence="8">
    <location>
        <begin position="17"/>
        <end position="397"/>
    </location>
</feature>
<dbReference type="InterPro" id="IPR041233">
    <property type="entry name" value="Melibiase_C"/>
</dbReference>
<dbReference type="Pfam" id="PF17801">
    <property type="entry name" value="Melibiase_C"/>
    <property type="match status" value="1"/>
</dbReference>
<evidence type="ECO:0000256" key="4">
    <source>
        <dbReference type="ARBA" id="ARBA00022729"/>
    </source>
</evidence>
<feature type="domain" description="Alpha galactosidase C-terminal" evidence="9">
    <location>
        <begin position="321"/>
        <end position="394"/>
    </location>
</feature>